<dbReference type="InterPro" id="IPR003961">
    <property type="entry name" value="FN3_dom"/>
</dbReference>
<evidence type="ECO:0000259" key="2">
    <source>
        <dbReference type="PROSITE" id="PS50853"/>
    </source>
</evidence>
<dbReference type="PANTHER" id="PTHR46957">
    <property type="entry name" value="CYTOKINE RECEPTOR"/>
    <property type="match status" value="1"/>
</dbReference>
<feature type="signal peptide" evidence="1">
    <location>
        <begin position="1"/>
        <end position="21"/>
    </location>
</feature>
<sequence length="666" mass="75831">MSLKQQISILLLSVLTLTGFAQQNADVKFYVKINGSDQPTRLKWFTKQVVSYNGFNVYRQMVGEQNWEKLNQDPLVPGAHQIPEEKKTQEIKAFTQLFTDQNYKIGDKPMADFILIPKLVLSEEFAKFAGIRFDDKTAVSGSDYIYKITEIQDGGEEELVRSEPVTAGQKLVEGPPANVISKGYNKKIKIGWFAEPDRYFAVNVYRAPAGNPDDTMLINEKPVKFNMENGKVSKYPFWDQGLDEDDEFVYTLVTVDYFGEEAGRADPVKFGTEDVIPPAQPENLDISKDDPSLSFVLSWKAEIPEDFDAFALYMSRERDGEYEKVKDGIPPDEFTTEYIAPEIGPYYFKIESRDTNGNTMKSTFITSTLKDAIPPDPPTGVQAIADTGIVKITWDKSKAPDFHGYHVYTKRNRKAELYNRFTKDPIQTNEFQDVMHDKIVGDFSYKITAVDTNGNMSEMSQLATAQFPDRNPPPKPFISRVTVNQEAQVEINWQSIAADDLEEIDVYRKNIKEEEPKWEKVNLTDLPSSSRNYLDRSVQPGSTYAYSIIAIDTEGNESLRSDPKEVRVNQPKLAPVAIEKFKVNTRRRSKNAEFEWNVDRPQDVMGYVIYGQHPGDKQLKPITGRLTDSAYSLKKLQPGEHTFQLKVFDREGNKVKSEIVSINIKE</sequence>
<dbReference type="SUPFAM" id="SSF49265">
    <property type="entry name" value="Fibronectin type III"/>
    <property type="match status" value="1"/>
</dbReference>
<proteinExistence type="predicted"/>
<feature type="chain" id="PRO_5026727075" description="Fibronectin type-III domain-containing protein" evidence="1">
    <location>
        <begin position="22"/>
        <end position="666"/>
    </location>
</feature>
<dbReference type="SMART" id="SM00060">
    <property type="entry name" value="FN3"/>
    <property type="match status" value="4"/>
</dbReference>
<dbReference type="InterPro" id="IPR013783">
    <property type="entry name" value="Ig-like_fold"/>
</dbReference>
<dbReference type="Gene3D" id="2.60.40.10">
    <property type="entry name" value="Immunoglobulins"/>
    <property type="match status" value="3"/>
</dbReference>
<reference evidence="3 4" key="1">
    <citation type="submission" date="2019-09" db="EMBL/GenBank/DDBJ databases">
        <title>Genomes of Cryomorphaceae.</title>
        <authorList>
            <person name="Bowman J.P."/>
        </authorList>
    </citation>
    <scope>NUCLEOTIDE SEQUENCE [LARGE SCALE GENOMIC DNA]</scope>
    <source>
        <strain evidence="3 4">KCTC 52047</strain>
    </source>
</reference>
<keyword evidence="1" id="KW-0732">Signal</keyword>
<gene>
    <name evidence="3" type="ORF">F3059_02370</name>
</gene>
<keyword evidence="4" id="KW-1185">Reference proteome</keyword>
<comment type="caution">
    <text evidence="3">The sequence shown here is derived from an EMBL/GenBank/DDBJ whole genome shotgun (WGS) entry which is preliminary data.</text>
</comment>
<name>A0A6N6M6U5_9FLAO</name>
<feature type="domain" description="Fibronectin type-III" evidence="2">
    <location>
        <begin position="473"/>
        <end position="571"/>
    </location>
</feature>
<accession>A0A6N6M6U5</accession>
<evidence type="ECO:0000313" key="3">
    <source>
        <dbReference type="EMBL" id="KAB1065518.1"/>
    </source>
</evidence>
<evidence type="ECO:0000256" key="1">
    <source>
        <dbReference type="SAM" id="SignalP"/>
    </source>
</evidence>
<dbReference type="GO" id="GO:0016020">
    <property type="term" value="C:membrane"/>
    <property type="evidence" value="ECO:0007669"/>
    <property type="project" value="UniProtKB-SubCell"/>
</dbReference>
<dbReference type="CDD" id="cd00063">
    <property type="entry name" value="FN3"/>
    <property type="match status" value="1"/>
</dbReference>
<dbReference type="Proteomes" id="UP000435357">
    <property type="component" value="Unassembled WGS sequence"/>
</dbReference>
<evidence type="ECO:0000313" key="4">
    <source>
        <dbReference type="Proteomes" id="UP000435357"/>
    </source>
</evidence>
<dbReference type="OrthoDB" id="923194at2"/>
<protein>
    <recommendedName>
        <fullName evidence="2">Fibronectin type-III domain-containing protein</fullName>
    </recommendedName>
</protein>
<dbReference type="RefSeq" id="WP_151166342.1">
    <property type="nucleotide sequence ID" value="NZ_WACR01000002.1"/>
</dbReference>
<dbReference type="AlphaFoldDB" id="A0A6N6M6U5"/>
<dbReference type="InterPro" id="IPR050713">
    <property type="entry name" value="RTP_Phos/Ushers"/>
</dbReference>
<dbReference type="EMBL" id="WACR01000002">
    <property type="protein sequence ID" value="KAB1065518.1"/>
    <property type="molecule type" value="Genomic_DNA"/>
</dbReference>
<organism evidence="3 4">
    <name type="scientific">Salibacter halophilus</name>
    <dbReference type="NCBI Taxonomy" id="1803916"/>
    <lineage>
        <taxon>Bacteria</taxon>
        <taxon>Pseudomonadati</taxon>
        <taxon>Bacteroidota</taxon>
        <taxon>Flavobacteriia</taxon>
        <taxon>Flavobacteriales</taxon>
        <taxon>Salibacteraceae</taxon>
        <taxon>Salibacter</taxon>
    </lineage>
</organism>
<dbReference type="PROSITE" id="PS50853">
    <property type="entry name" value="FN3"/>
    <property type="match status" value="1"/>
</dbReference>
<dbReference type="InterPro" id="IPR036116">
    <property type="entry name" value="FN3_sf"/>
</dbReference>
<dbReference type="PANTHER" id="PTHR46957:SF3">
    <property type="entry name" value="CYTOKINE RECEPTOR"/>
    <property type="match status" value="1"/>
</dbReference>